<accession>A0A382F5K1</accession>
<organism evidence="1">
    <name type="scientific">marine metagenome</name>
    <dbReference type="NCBI Taxonomy" id="408172"/>
    <lineage>
        <taxon>unclassified sequences</taxon>
        <taxon>metagenomes</taxon>
        <taxon>ecological metagenomes</taxon>
    </lineage>
</organism>
<protein>
    <submittedName>
        <fullName evidence="1">Uncharacterized protein</fullName>
    </submittedName>
</protein>
<sequence length="200" mass="20014">MPLWGTEDTAAAKPQIGGRSQNAIKARDIFATVAGWSQAGAGRATTGKQHELLVAMRGLSTVLIGGTGAGDTGSATEVKASITSMNWNISSYSRAAGGTLSISANYNEAVTVTGNPTLAVNNDSRANHTLTYSAAASTANRMTFTLVIAAGHSSLQDGDVLSINGTNKISLSGGGVVGADGQAALITHAAGLPGNLEADA</sequence>
<evidence type="ECO:0000313" key="1">
    <source>
        <dbReference type="EMBL" id="SVB57391.1"/>
    </source>
</evidence>
<name>A0A382F5K1_9ZZZZ</name>
<proteinExistence type="predicted"/>
<reference evidence="1" key="1">
    <citation type="submission" date="2018-05" db="EMBL/GenBank/DDBJ databases">
        <authorList>
            <person name="Lanie J.A."/>
            <person name="Ng W.-L."/>
            <person name="Kazmierczak K.M."/>
            <person name="Andrzejewski T.M."/>
            <person name="Davidsen T.M."/>
            <person name="Wayne K.J."/>
            <person name="Tettelin H."/>
            <person name="Glass J.I."/>
            <person name="Rusch D."/>
            <person name="Podicherti R."/>
            <person name="Tsui H.-C.T."/>
            <person name="Winkler M.E."/>
        </authorList>
    </citation>
    <scope>NUCLEOTIDE SEQUENCE</scope>
</reference>
<dbReference type="AlphaFoldDB" id="A0A382F5K1"/>
<gene>
    <name evidence="1" type="ORF">METZ01_LOCUS210245</name>
</gene>
<dbReference type="EMBL" id="UINC01047747">
    <property type="protein sequence ID" value="SVB57391.1"/>
    <property type="molecule type" value="Genomic_DNA"/>
</dbReference>